<dbReference type="Proteomes" id="UP000007752">
    <property type="component" value="Chromosome 12"/>
</dbReference>
<organism evidence="3">
    <name type="scientific">Oryza sativa subsp. japonica</name>
    <name type="common">Rice</name>
    <dbReference type="NCBI Taxonomy" id="39947"/>
    <lineage>
        <taxon>Eukaryota</taxon>
        <taxon>Viridiplantae</taxon>
        <taxon>Streptophyta</taxon>
        <taxon>Embryophyta</taxon>
        <taxon>Tracheophyta</taxon>
        <taxon>Spermatophyta</taxon>
        <taxon>Magnoliopsida</taxon>
        <taxon>Liliopsida</taxon>
        <taxon>Poales</taxon>
        <taxon>Poaceae</taxon>
        <taxon>BOP clade</taxon>
        <taxon>Oryzoideae</taxon>
        <taxon>Oryzeae</taxon>
        <taxon>Oryzinae</taxon>
        <taxon>Oryza</taxon>
        <taxon>Oryza sativa</taxon>
    </lineage>
</organism>
<proteinExistence type="predicted"/>
<name>A0A8J8XYA8_ORYSJ</name>
<dbReference type="PRINTS" id="PR01438">
    <property type="entry name" value="UNVRSLSTRESS"/>
</dbReference>
<reference evidence="2" key="8">
    <citation type="submission" date="2012-08" db="EMBL/GenBank/DDBJ databases">
        <title>Oryza sativa nipponbare(GA3) genomic DNA, chromosome 12.</title>
        <authorList>
            <consortium name="IRGSP(International Rice Genome Sequencing Project)"/>
        </authorList>
    </citation>
    <scope>NUCLEOTIDE SEQUENCE</scope>
</reference>
<accession>B9GDN7</accession>
<dbReference type="HOGENOM" id="CLU_049301_9_1_1"/>
<feature type="domain" description="UspA" evidence="1">
    <location>
        <begin position="17"/>
        <end position="163"/>
    </location>
</feature>
<sequence>MAEEAAAASSAAEGRMTMVVGVDESEHSYYALQWTLRHFFAAAAGQPPQYRLVVVNAKPTAASAVGLAGPGAADVLPFVEADLKKSSMRVIEKARELCAQVSDALFEVLEGDARNVLCESVERHQAEMLVVGSHGYGAIKRAVLGSVSDYCSHHAHCTVMIVKKPKHKH</sequence>
<reference evidence="2 4" key="1">
    <citation type="journal article" date="2005" name="Nature">
        <title>The map-based sequence of the rice genome.</title>
        <authorList>
            <consortium name="International rice genome sequencing project (IRGSP)"/>
            <person name="Matsumoto T."/>
            <person name="Wu J."/>
            <person name="Kanamori H."/>
            <person name="Katayose Y."/>
            <person name="Fujisawa M."/>
            <person name="Namiki N."/>
            <person name="Mizuno H."/>
            <person name="Yamamoto K."/>
            <person name="Antonio B.A."/>
            <person name="Baba T."/>
            <person name="Sakata K."/>
            <person name="Nagamura Y."/>
            <person name="Aoki H."/>
            <person name="Arikawa K."/>
            <person name="Arita K."/>
            <person name="Bito T."/>
            <person name="Chiden Y."/>
            <person name="Fujitsuka N."/>
            <person name="Fukunaka R."/>
            <person name="Hamada M."/>
            <person name="Harada C."/>
            <person name="Hayashi A."/>
            <person name="Hijishita S."/>
            <person name="Honda M."/>
            <person name="Hosokawa S."/>
            <person name="Ichikawa Y."/>
            <person name="Idonuma A."/>
            <person name="Iijima M."/>
            <person name="Ikeda M."/>
            <person name="Ikeno M."/>
            <person name="Ito K."/>
            <person name="Ito S."/>
            <person name="Ito T."/>
            <person name="Ito Y."/>
            <person name="Ito Y."/>
            <person name="Iwabuchi A."/>
            <person name="Kamiya K."/>
            <person name="Karasawa W."/>
            <person name="Kurita K."/>
            <person name="Katagiri S."/>
            <person name="Kikuta A."/>
            <person name="Kobayashi H."/>
            <person name="Kobayashi N."/>
            <person name="Machita K."/>
            <person name="Maehara T."/>
            <person name="Masukawa M."/>
            <person name="Mizubayashi T."/>
            <person name="Mukai Y."/>
            <person name="Nagasaki H."/>
            <person name="Nagata Y."/>
            <person name="Naito S."/>
            <person name="Nakashima M."/>
            <person name="Nakama Y."/>
            <person name="Nakamichi Y."/>
            <person name="Nakamura M."/>
            <person name="Meguro A."/>
            <person name="Negishi M."/>
            <person name="Ohta I."/>
            <person name="Ohta T."/>
            <person name="Okamoto M."/>
            <person name="Ono N."/>
            <person name="Saji S."/>
            <person name="Sakaguchi M."/>
            <person name="Sakai K."/>
            <person name="Shibata M."/>
            <person name="Shimokawa T."/>
            <person name="Song J."/>
            <person name="Takazaki Y."/>
            <person name="Terasawa K."/>
            <person name="Tsugane M."/>
            <person name="Tsuji K."/>
            <person name="Ueda S."/>
            <person name="Waki K."/>
            <person name="Yamagata H."/>
            <person name="Yamamoto M."/>
            <person name="Yamamoto S."/>
            <person name="Yamane H."/>
            <person name="Yoshiki S."/>
            <person name="Yoshihara R."/>
            <person name="Yukawa K."/>
            <person name="Zhong H."/>
            <person name="Yano M."/>
            <person name="Yuan Q."/>
            <person name="Ouyang S."/>
            <person name="Liu J."/>
            <person name="Jones K.M."/>
            <person name="Gansberger K."/>
            <person name="Moffat K."/>
            <person name="Hill J."/>
            <person name="Bera J."/>
            <person name="Fadrosh D."/>
            <person name="Jin S."/>
            <person name="Johri S."/>
            <person name="Kim M."/>
            <person name="Overton L."/>
            <person name="Reardon M."/>
            <person name="Tsitrin T."/>
            <person name="Vuong H."/>
            <person name="Weaver B."/>
            <person name="Ciecko A."/>
            <person name="Tallon L."/>
            <person name="Jackson J."/>
            <person name="Pai G."/>
            <person name="Aken S.V."/>
            <person name="Utterback T."/>
            <person name="Reidmuller S."/>
            <person name="Feldblyum T."/>
            <person name="Hsiao J."/>
            <person name="Zismann V."/>
            <person name="Iobst S."/>
            <person name="de Vazeille A.R."/>
            <person name="Buell C.R."/>
            <person name="Ying K."/>
            <person name="Li Y."/>
            <person name="Lu T."/>
            <person name="Huang Y."/>
            <person name="Zhao Q."/>
            <person name="Feng Q."/>
            <person name="Zhang L."/>
            <person name="Zhu J."/>
            <person name="Weng Q."/>
            <person name="Mu J."/>
            <person name="Lu Y."/>
            <person name="Fan D."/>
            <person name="Liu Y."/>
            <person name="Guan J."/>
            <person name="Zhang Y."/>
            <person name="Yu S."/>
            <person name="Liu X."/>
            <person name="Zhang Y."/>
            <person name="Hong G."/>
            <person name="Han B."/>
            <person name="Choisne N."/>
            <person name="Demange N."/>
            <person name="Orjeda G."/>
            <person name="Samain S."/>
            <person name="Cattolico L."/>
            <person name="Pelletier E."/>
            <person name="Couloux A."/>
            <person name="Segurens B."/>
            <person name="Wincker P."/>
            <person name="D'Hont A."/>
            <person name="Scarpelli C."/>
            <person name="Weissenbach J."/>
            <person name="Salanoubat M."/>
            <person name="Quetier F."/>
            <person name="Yu Y."/>
            <person name="Kim H.R."/>
            <person name="Rambo T."/>
            <person name="Currie J."/>
            <person name="Collura K."/>
            <person name="Luo M."/>
            <person name="Yang T."/>
            <person name="Ammiraju J.S.S."/>
            <person name="Engler F."/>
            <person name="Soderlund C."/>
            <person name="Wing R.A."/>
            <person name="Palmer L.E."/>
            <person name="de la Bastide M."/>
            <person name="Spiegel L."/>
            <person name="Nascimento L."/>
            <person name="Zutavern T."/>
            <person name="O'Shaughnessy A."/>
            <person name="Dike S."/>
            <person name="Dedhia N."/>
            <person name="Preston R."/>
            <person name="Balija V."/>
            <person name="McCombie W.R."/>
            <person name="Chow T."/>
            <person name="Chen H."/>
            <person name="Chung M."/>
            <person name="Chen C."/>
            <person name="Shaw J."/>
            <person name="Wu H."/>
            <person name="Hsiao K."/>
            <person name="Chao Y."/>
            <person name="Chu M."/>
            <person name="Cheng C."/>
            <person name="Hour A."/>
            <person name="Lee P."/>
            <person name="Lin S."/>
            <person name="Lin Y."/>
            <person name="Liou J."/>
            <person name="Liu S."/>
            <person name="Hsing Y."/>
            <person name="Raghuvanshi S."/>
            <person name="Mohanty A."/>
            <person name="Bharti A.K."/>
            <person name="Gaur A."/>
            <person name="Gupta V."/>
            <person name="Kumar D."/>
            <person name="Ravi V."/>
            <person name="Vij S."/>
            <person name="Kapur A."/>
            <person name="Khurana P."/>
            <person name="Khurana P."/>
            <person name="Khurana J.P."/>
            <person name="Tyagi A.K."/>
            <person name="Gaikwad K."/>
            <person name="Singh A."/>
            <person name="Dalal V."/>
            <person name="Srivastava S."/>
            <person name="Dixit A."/>
            <person name="Pal A.K."/>
            <person name="Ghazi I.A."/>
            <person name="Yadav M."/>
            <person name="Pandit A."/>
            <person name="Bhargava A."/>
            <person name="Sureshbabu K."/>
            <person name="Batra K."/>
            <person name="Sharma T.R."/>
            <person name="Mohapatra T."/>
            <person name="Singh N.K."/>
            <person name="Messing J."/>
            <person name="Nelson A.B."/>
            <person name="Fuks G."/>
            <person name="Kavchok S."/>
            <person name="Keizer G."/>
            <person name="Linton E."/>
            <person name="Llaca V."/>
            <person name="Song R."/>
            <person name="Tanyolac B."/>
            <person name="Young S."/>
            <person name="Ho-Il K."/>
            <person name="Hahn J.H."/>
            <person name="Sangsakoo G."/>
            <person name="Vanavichit A."/>
            <person name="de Mattos Luiz.A.T."/>
            <person name="Zimmer P.D."/>
            <person name="Malone G."/>
            <person name="Dellagostin O."/>
            <person name="de Oliveira A.C."/>
            <person name="Bevan M."/>
            <person name="Bancroft I."/>
            <person name="Minx P."/>
            <person name="Cordum H."/>
            <person name="Wilson R."/>
            <person name="Cheng Z."/>
            <person name="Jin W."/>
            <person name="Jiang J."/>
            <person name="Leong S.A."/>
            <person name="Iwama H."/>
            <person name="Gojobori T."/>
            <person name="Itoh T."/>
            <person name="Niimura Y."/>
            <person name="Fujii Y."/>
            <person name="Habara T."/>
            <person name="Sakai H."/>
            <person name="Sato Y."/>
            <person name="Wilson G."/>
            <person name="Kumar K."/>
            <person name="McCouch S."/>
            <person name="Juretic N."/>
            <person name="Hoen D."/>
            <person name="Wright S."/>
            <person name="Bruskiewich R."/>
            <person name="Bureau T."/>
            <person name="Miyao A."/>
            <person name="Hirochika H."/>
            <person name="Nishikawa T."/>
            <person name="Kadowaki K."/>
            <person name="Sugiura M."/>
            <person name="Burr B."/>
            <person name="Sasaki T."/>
        </authorList>
    </citation>
    <scope>NUCLEOTIDE SEQUENCE [LARGE SCALE GENOMIC DNA]</scope>
    <source>
        <strain evidence="4">cv. Nipponbare</strain>
    </source>
</reference>
<evidence type="ECO:0000313" key="2">
    <source>
        <dbReference type="EMBL" id="BAF30002.1"/>
    </source>
</evidence>
<gene>
    <name evidence="2" type="ordered locus">Os12g0552500</name>
    <name evidence="3" type="ORF">OsJ_36443</name>
</gene>
<dbReference type="Gene3D" id="3.40.50.620">
    <property type="entry name" value="HUPs"/>
    <property type="match status" value="1"/>
</dbReference>
<dbReference type="Gramene" id="Os12t0552500-01">
    <property type="protein sequence ID" value="Os12t0552500-01"/>
    <property type="gene ID" value="Os12g0552500"/>
</dbReference>
<dbReference type="SUPFAM" id="SSF52402">
    <property type="entry name" value="Adenine nucleotide alpha hydrolases-like"/>
    <property type="match status" value="1"/>
</dbReference>
<dbReference type="OMA" id="CHAVERH"/>
<protein>
    <submittedName>
        <fullName evidence="2">Os12g0552500 protein</fullName>
    </submittedName>
</protein>
<reference evidence="3" key="7">
    <citation type="submission" date="2008-12" db="EMBL/GenBank/DDBJ databases">
        <title>Improved gene annotation of the rice (Oryza sativa) genomes.</title>
        <authorList>
            <person name="Wang J."/>
            <person name="Li R."/>
            <person name="Fan W."/>
            <person name="Huang Q."/>
            <person name="Zhang J."/>
            <person name="Zhou Y."/>
            <person name="Hu Y."/>
            <person name="Zi S."/>
            <person name="Li J."/>
            <person name="Ni P."/>
            <person name="Zheng H."/>
            <person name="Zhang Y."/>
            <person name="Zhao M."/>
            <person name="Hao Q."/>
            <person name="McDermott J."/>
            <person name="Samudrala R."/>
            <person name="Kristiansen K."/>
            <person name="Wong G.K.-S."/>
        </authorList>
    </citation>
    <scope>NUCLEOTIDE SEQUENCE</scope>
</reference>
<dbReference type="KEGG" id="dosa:Os12g0552500"/>
<dbReference type="OrthoDB" id="843225at2759"/>
<evidence type="ECO:0000259" key="1">
    <source>
        <dbReference type="Pfam" id="PF00582"/>
    </source>
</evidence>
<dbReference type="InterPro" id="IPR006016">
    <property type="entry name" value="UspA"/>
</dbReference>
<reference evidence="4" key="6">
    <citation type="journal article" date="2008" name="Nucleic Acids Res.">
        <title>The rice annotation project database (RAP-DB): 2008 update.</title>
        <authorList>
            <consortium name="The rice annotation project (RAP)"/>
        </authorList>
    </citation>
    <scope>GENOME REANNOTATION</scope>
    <source>
        <strain evidence="4">cv. Nipponbare</strain>
    </source>
</reference>
<reference evidence="2" key="4">
    <citation type="journal article" date="2007" name="Genome Res.">
        <title>Curated Genome Annotation of Oryza sativa ssp. japonica and Comparative Genome Analysis with Arabidopsis thaliana.</title>
        <authorList>
            <consortium name="The Rice Annotation Project (RAP)"/>
            <person name="Itoh T."/>
            <person name="Tanaka T."/>
            <person name="Barrero R.A."/>
            <person name="Yamasaki C."/>
            <person name="Fujii Y."/>
            <person name="Hilton P.B."/>
            <person name="Antonio B.A."/>
            <person name="Aono H."/>
            <person name="Apweiler R."/>
            <person name="Bruskiewich R."/>
            <person name="Bureau T."/>
            <person name="Burr F."/>
            <person name="Costa de Oliveira A."/>
            <person name="Fuks G."/>
            <person name="Habara T."/>
            <person name="Haberer G."/>
            <person name="Han B."/>
            <person name="Harada E."/>
            <person name="Hiraki A.T."/>
            <person name="Hirochika H."/>
            <person name="Hoen D."/>
            <person name="Hokari H."/>
            <person name="Hosokawa S."/>
            <person name="Hsing Y."/>
            <person name="Ikawa H."/>
            <person name="Ikeo K."/>
            <person name="Imanishi T."/>
            <person name="Ito Y."/>
            <person name="Jaiswal P."/>
            <person name="Kanno M."/>
            <person name="Kawahara Y."/>
            <person name="Kawamura T."/>
            <person name="Kawashima H."/>
            <person name="Khurana J.P."/>
            <person name="Kikuchi S."/>
            <person name="Komatsu S."/>
            <person name="Koyanagi K.O."/>
            <person name="Kubooka H."/>
            <person name="Lieberherr D."/>
            <person name="Lin Y.C."/>
            <person name="Lonsdale D."/>
            <person name="Matsumoto T."/>
            <person name="Matsuya A."/>
            <person name="McCombie W.R."/>
            <person name="Messing J."/>
            <person name="Miyao A."/>
            <person name="Mulder N."/>
            <person name="Nagamura Y."/>
            <person name="Nam J."/>
            <person name="Namiki N."/>
            <person name="Numa H."/>
            <person name="Nurimoto S."/>
            <person name="O'donovan C."/>
            <person name="Ohyanagi H."/>
            <person name="Okido T."/>
            <person name="Oota S."/>
            <person name="Osato N."/>
            <person name="Palmer L.E."/>
            <person name="Quetier F."/>
            <person name="Raghuvanshi S."/>
            <person name="Saichi N."/>
            <person name="Sakai H."/>
            <person name="Sakai Y."/>
            <person name="Sakata K."/>
            <person name="Sakurai T."/>
            <person name="Sato F."/>
            <person name="Sato Y."/>
            <person name="Schoof H."/>
            <person name="Seki M."/>
            <person name="Shibata M."/>
            <person name="Shimizu Y."/>
            <person name="Shinozaki K."/>
            <person name="Shinso Y."/>
            <person name="Singh N.K."/>
            <person name="Smith-White B."/>
            <person name="Takeda J."/>
            <person name="Tanino M."/>
            <person name="Tatusova T."/>
            <person name="Thongjuea S."/>
            <person name="Todokoro F."/>
            <person name="Tsugane M."/>
            <person name="Tyagi A.K."/>
            <person name="Vanavichit A."/>
            <person name="Wang A."/>
            <person name="Wing R.A."/>
            <person name="Yamaguchi K."/>
            <person name="Yamamoto M."/>
            <person name="Yamamoto N."/>
            <person name="Yu Y."/>
            <person name="Zhang H."/>
            <person name="Zhao Q."/>
            <person name="Higo K."/>
            <person name="Burr B."/>
            <person name="Gojobori T."/>
            <person name="Sasaki T."/>
        </authorList>
    </citation>
    <scope>NUCLEOTIDE SEQUENCE</scope>
</reference>
<dbReference type="EMBL" id="AP008218">
    <property type="protein sequence ID" value="BAF30002.1"/>
    <property type="molecule type" value="Genomic_DNA"/>
</dbReference>
<reference evidence="3" key="2">
    <citation type="journal article" date="2005" name="PLoS Biol.">
        <title>The genomes of Oryza sativa: a history of duplications.</title>
        <authorList>
            <person name="Yu J."/>
            <person name="Wang J."/>
            <person name="Lin W."/>
            <person name="Li S."/>
            <person name="Li H."/>
            <person name="Zhou J."/>
            <person name="Ni P."/>
            <person name="Dong W."/>
            <person name="Hu S."/>
            <person name="Zeng C."/>
            <person name="Zhang J."/>
            <person name="Zhang Y."/>
            <person name="Li R."/>
            <person name="Xu Z."/>
            <person name="Li S."/>
            <person name="Li X."/>
            <person name="Zheng H."/>
            <person name="Cong L."/>
            <person name="Lin L."/>
            <person name="Yin J."/>
            <person name="Geng J."/>
            <person name="Li G."/>
            <person name="Shi J."/>
            <person name="Liu J."/>
            <person name="Lv H."/>
            <person name="Li J."/>
            <person name="Wang J."/>
            <person name="Deng Y."/>
            <person name="Ran L."/>
            <person name="Shi X."/>
            <person name="Wang X."/>
            <person name="Wu Q."/>
            <person name="Li C."/>
            <person name="Ren X."/>
            <person name="Wang J."/>
            <person name="Wang X."/>
            <person name="Li D."/>
            <person name="Liu D."/>
            <person name="Zhang X."/>
            <person name="Ji Z."/>
            <person name="Zhao W."/>
            <person name="Sun Y."/>
            <person name="Zhang Z."/>
            <person name="Bao J."/>
            <person name="Han Y."/>
            <person name="Dong L."/>
            <person name="Ji J."/>
            <person name="Chen P."/>
            <person name="Wu S."/>
            <person name="Liu J."/>
            <person name="Xiao Y."/>
            <person name="Bu D."/>
            <person name="Tan J."/>
            <person name="Yang L."/>
            <person name="Ye C."/>
            <person name="Zhang J."/>
            <person name="Xu J."/>
            <person name="Zhou Y."/>
            <person name="Yu Y."/>
            <person name="Zhang B."/>
            <person name="Zhuang S."/>
            <person name="Wei H."/>
            <person name="Liu B."/>
            <person name="Lei M."/>
            <person name="Yu H."/>
            <person name="Li Y."/>
            <person name="Xu H."/>
            <person name="Wei S."/>
            <person name="He X."/>
            <person name="Fang L."/>
            <person name="Zhang Z."/>
            <person name="Zhang Y."/>
            <person name="Huang X."/>
            <person name="Su Z."/>
            <person name="Tong W."/>
            <person name="Li J."/>
            <person name="Tong Z."/>
            <person name="Li S."/>
            <person name="Ye J."/>
            <person name="Wang L."/>
            <person name="Fang L."/>
            <person name="Lei T."/>
            <person name="Chen C."/>
            <person name="Chen H."/>
            <person name="Xu Z."/>
            <person name="Li H."/>
            <person name="Huang H."/>
            <person name="Zhang F."/>
            <person name="Xu H."/>
            <person name="Li N."/>
            <person name="Zhao C."/>
            <person name="Li S."/>
            <person name="Dong L."/>
            <person name="Huang Y."/>
            <person name="Li L."/>
            <person name="Xi Y."/>
            <person name="Qi Q."/>
            <person name="Li W."/>
            <person name="Zhang B."/>
            <person name="Hu W."/>
            <person name="Zhang Y."/>
            <person name="Tian X."/>
            <person name="Jiao Y."/>
            <person name="Liang X."/>
            <person name="Jin J."/>
            <person name="Gao L."/>
            <person name="Zheng W."/>
            <person name="Hao B."/>
            <person name="Liu S."/>
            <person name="Wang W."/>
            <person name="Yuan L."/>
            <person name="Cao M."/>
            <person name="McDermott J."/>
            <person name="Samudrala R."/>
            <person name="Wang J."/>
            <person name="Wong G.K."/>
            <person name="Yang H."/>
        </authorList>
    </citation>
    <scope>NUCLEOTIDE SEQUENCE [LARGE SCALE GENOMIC DNA]</scope>
</reference>
<dbReference type="SMR" id="A0A8J8XYA8"/>
<dbReference type="PANTHER" id="PTHR46553">
    <property type="entry name" value="ADENINE NUCLEOTIDE ALPHA HYDROLASES-LIKE SUPERFAMILY PROTEIN"/>
    <property type="match status" value="1"/>
</dbReference>
<dbReference type="InterPro" id="IPR006015">
    <property type="entry name" value="Universal_stress_UspA"/>
</dbReference>
<dbReference type="Pfam" id="PF00582">
    <property type="entry name" value="Usp"/>
    <property type="match status" value="1"/>
</dbReference>
<reference evidence="2" key="5">
    <citation type="journal article" date="2008" name="Nucleic Acids Res.">
        <title>The Rice Annotation Project Database (RAP-DB): 2008 update.</title>
        <authorList>
            <consortium name="The Rice Annotation Project (RAP)"/>
            <person name="Tanaka T."/>
            <person name="Antonio B.A."/>
            <person name="Kikuchi S."/>
            <person name="Matsumoto T."/>
            <person name="Nagamura Y."/>
            <person name="Numa H."/>
            <person name="Sakai H."/>
            <person name="Wu J."/>
            <person name="Itoh T."/>
            <person name="Sasaki T."/>
            <person name="Aono R."/>
            <person name="Fujii Y."/>
            <person name="Habara T."/>
            <person name="Harada E."/>
            <person name="Kanno M."/>
            <person name="Kawahara Y."/>
            <person name="Kawashima H."/>
            <person name="Kubooka H."/>
            <person name="Matsuya A."/>
            <person name="Nakaoka H."/>
            <person name="Saichi N."/>
            <person name="Sanbonmatsu R."/>
            <person name="Sato Y."/>
            <person name="Shinso Y."/>
            <person name="Suzuki M."/>
            <person name="Takeda J."/>
            <person name="Tanino M."/>
            <person name="Todokoro F."/>
            <person name="Yamaguchi K."/>
            <person name="Yamamoto N."/>
            <person name="Yamasaki C."/>
            <person name="Imanishi T."/>
            <person name="Okido T."/>
            <person name="Tada M."/>
            <person name="Ikeo K."/>
            <person name="Tateno Y."/>
            <person name="Gojobori T."/>
            <person name="Lin Y.C."/>
            <person name="Wei F.J."/>
            <person name="Hsing Y.I."/>
            <person name="Zhao Q."/>
            <person name="Han B."/>
            <person name="Kramer M.R."/>
            <person name="McCombie R.W."/>
            <person name="Lonsdale D."/>
            <person name="O'Donovan C.C."/>
            <person name="Whitfield E.J."/>
            <person name="Apweiler R."/>
            <person name="Koyanagi K.O."/>
            <person name="Khurana J.P."/>
            <person name="Raghuvanshi S."/>
            <person name="Singh N.K."/>
            <person name="Tyagi A.K."/>
            <person name="Haberer G."/>
            <person name="Fujisawa M."/>
            <person name="Hosokawa S."/>
            <person name="Ito Y."/>
            <person name="Ikawa H."/>
            <person name="Shibata M."/>
            <person name="Yamamoto M."/>
            <person name="Bruskiewich R.M."/>
            <person name="Hoen D.R."/>
            <person name="Bureau TE."/>
            <person name="Namiki N."/>
            <person name="Ohyanagi H."/>
            <person name="Sakai Y."/>
            <person name="Nobushima S."/>
            <person name="Sakata K."/>
            <person name="Barrero R.A."/>
            <person name="Sato Y."/>
            <person name="Souvorov A."/>
            <person name="Smith-White B."/>
            <person name="Tatusova T."/>
            <person name="An S."/>
            <person name="An G."/>
            <person name="OOta S."/>
            <person name="Fuks G."/>
            <person name="Messing J."/>
            <person name="Christie K.R."/>
            <person name="Lieberherr D."/>
            <person name="Kim H."/>
            <person name="Zuccolo A."/>
            <person name="Wing R.A."/>
            <person name="Nobuta K."/>
            <person name="Green P.J."/>
            <person name="Lu C."/>
            <person name="Meyers BC."/>
            <person name="Chaparro C."/>
            <person name="Piegu B."/>
            <person name="Panaud O."/>
            <person name="Echeverria M."/>
        </authorList>
    </citation>
    <scope>NUCLEOTIDE SEQUENCE</scope>
</reference>
<dbReference type="EMBL" id="CM000149">
    <property type="protein sequence ID" value="EEE53394.1"/>
    <property type="molecule type" value="Genomic_DNA"/>
</dbReference>
<accession>A0A8J8XYA8</accession>
<dbReference type="CDD" id="cd23659">
    <property type="entry name" value="USP_At3g01520-like"/>
    <property type="match status" value="1"/>
</dbReference>
<reference evidence="2" key="9">
    <citation type="submission" date="2012-08" db="EMBL/GenBank/DDBJ databases">
        <title>The Second Rice Annotation Project Meeting (RAP2).</title>
        <authorList>
            <consortium name="The Rice Annotation Project (RAP)"/>
        </authorList>
    </citation>
    <scope>NUCLEOTIDE SEQUENCE</scope>
</reference>
<dbReference type="Proteomes" id="UP000000763">
    <property type="component" value="Chromosome 12"/>
</dbReference>
<evidence type="ECO:0000313" key="4">
    <source>
        <dbReference type="Proteomes" id="UP000000763"/>
    </source>
</evidence>
<dbReference type="AlphaFoldDB" id="A0A8J8XYA8"/>
<reference evidence="2" key="3">
    <citation type="journal article" date="2006" name="Nucleic Acids Res.">
        <title>The Rice Annotation Project Database (RAP-DB): hub for Oryza sativa ssp. japonica genome information.</title>
        <authorList>
            <person name="Ohyanagi H."/>
            <person name="Tanaka T."/>
            <person name="Sakai H."/>
            <person name="Shigemoto Y."/>
            <person name="Yamaguchi K."/>
            <person name="Habara T."/>
            <person name="Fujii Y."/>
            <person name="Antonio B.A."/>
            <person name="Nagamura Y."/>
            <person name="Imanishi T."/>
            <person name="Ikeo K."/>
            <person name="Itoh T."/>
            <person name="Gojobori T."/>
            <person name="Sasaki T."/>
        </authorList>
    </citation>
    <scope>NUCLEOTIDE SEQUENCE</scope>
</reference>
<dbReference type="PANTHER" id="PTHR46553:SF3">
    <property type="entry name" value="ADENINE NUCLEOTIDE ALPHA HYDROLASES-LIKE SUPERFAMILY PROTEIN"/>
    <property type="match status" value="1"/>
</dbReference>
<dbReference type="InterPro" id="IPR014729">
    <property type="entry name" value="Rossmann-like_a/b/a_fold"/>
</dbReference>
<evidence type="ECO:0000313" key="3">
    <source>
        <dbReference type="EMBL" id="EEE53394.1"/>
    </source>
</evidence>